<accession>X1T7Z5</accession>
<sequence>MTWKPRVIIAGSIILVAMVLNVFGINTFTQYIGLLAAGYLFGTAQNIKPPEGG</sequence>
<evidence type="ECO:0000256" key="1">
    <source>
        <dbReference type="SAM" id="Phobius"/>
    </source>
</evidence>
<reference evidence="2" key="1">
    <citation type="journal article" date="2014" name="Front. Microbiol.">
        <title>High frequency of phylogenetically diverse reductive dehalogenase-homologous genes in deep subseafloor sedimentary metagenomes.</title>
        <authorList>
            <person name="Kawai M."/>
            <person name="Futagami T."/>
            <person name="Toyoda A."/>
            <person name="Takaki Y."/>
            <person name="Nishi S."/>
            <person name="Hori S."/>
            <person name="Arai W."/>
            <person name="Tsubouchi T."/>
            <person name="Morono Y."/>
            <person name="Uchiyama I."/>
            <person name="Ito T."/>
            <person name="Fujiyama A."/>
            <person name="Inagaki F."/>
            <person name="Takami H."/>
        </authorList>
    </citation>
    <scope>NUCLEOTIDE SEQUENCE</scope>
    <source>
        <strain evidence="2">Expedition CK06-06</strain>
    </source>
</reference>
<proteinExistence type="predicted"/>
<feature type="transmembrane region" description="Helical" evidence="1">
    <location>
        <begin position="7"/>
        <end position="25"/>
    </location>
</feature>
<protein>
    <submittedName>
        <fullName evidence="2">Uncharacterized protein</fullName>
    </submittedName>
</protein>
<dbReference type="AlphaFoldDB" id="X1T7Z5"/>
<name>X1T7Z5_9ZZZZ</name>
<evidence type="ECO:0000313" key="2">
    <source>
        <dbReference type="EMBL" id="GAI83685.1"/>
    </source>
</evidence>
<gene>
    <name evidence="2" type="ORF">S12H4_14682</name>
</gene>
<comment type="caution">
    <text evidence="2">The sequence shown here is derived from an EMBL/GenBank/DDBJ whole genome shotgun (WGS) entry which is preliminary data.</text>
</comment>
<keyword evidence="1" id="KW-1133">Transmembrane helix</keyword>
<dbReference type="EMBL" id="BARW01007013">
    <property type="protein sequence ID" value="GAI83685.1"/>
    <property type="molecule type" value="Genomic_DNA"/>
</dbReference>
<organism evidence="2">
    <name type="scientific">marine sediment metagenome</name>
    <dbReference type="NCBI Taxonomy" id="412755"/>
    <lineage>
        <taxon>unclassified sequences</taxon>
        <taxon>metagenomes</taxon>
        <taxon>ecological metagenomes</taxon>
    </lineage>
</organism>
<keyword evidence="1" id="KW-0472">Membrane</keyword>
<keyword evidence="1" id="KW-0812">Transmembrane</keyword>